<dbReference type="InterPro" id="IPR018808">
    <property type="entry name" value="Muniscin_C"/>
</dbReference>
<accession>A0A183CCB7</accession>
<reference evidence="2" key="1">
    <citation type="submission" date="2013-12" db="EMBL/GenBank/DDBJ databases">
        <authorList>
            <person name="Aslett M."/>
        </authorList>
    </citation>
    <scope>NUCLEOTIDE SEQUENCE [LARGE SCALE GENOMIC DNA]</scope>
    <source>
        <strain evidence="2">Lindley</strain>
    </source>
</reference>
<protein>
    <submittedName>
        <fullName evidence="3">Coatomer subunit delta</fullName>
    </submittedName>
</protein>
<keyword evidence="2" id="KW-1185">Reference proteome</keyword>
<sequence length="178" mass="19665">MQNCTNASFFNADLLRYELPLELAPSPLPLHFSSRWIRYEKTAIGDTGAVELRIDYQWSKMGESAPQNVVFSTKVNTQSCGDIGISLLSSEPSANWIEEHCVLNWEFREFPSSSVGGGALKAVFKCVGELTPANTYVQFQVSDTSLSAAHIVLDDQSGFALSVFKKKLQTTHNNVGNR</sequence>
<dbReference type="Proteomes" id="UP000050741">
    <property type="component" value="Unassembled WGS sequence"/>
</dbReference>
<dbReference type="WBParaSite" id="GPLIN_001051800">
    <property type="protein sequence ID" value="GPLIN_001051800"/>
    <property type="gene ID" value="GPLIN_001051800"/>
</dbReference>
<evidence type="ECO:0000313" key="2">
    <source>
        <dbReference type="Proteomes" id="UP000050741"/>
    </source>
</evidence>
<reference evidence="3" key="3">
    <citation type="submission" date="2016-06" db="UniProtKB">
        <authorList>
            <consortium name="WormBaseParasite"/>
        </authorList>
    </citation>
    <scope>IDENTIFICATION</scope>
</reference>
<evidence type="ECO:0000313" key="3">
    <source>
        <dbReference type="WBParaSite" id="GPLIN_001051800"/>
    </source>
</evidence>
<dbReference type="AlphaFoldDB" id="A0A183CCB7"/>
<organism evidence="2 3">
    <name type="scientific">Globodera pallida</name>
    <name type="common">Potato cyst nematode worm</name>
    <name type="synonym">Heterodera pallida</name>
    <dbReference type="NCBI Taxonomy" id="36090"/>
    <lineage>
        <taxon>Eukaryota</taxon>
        <taxon>Metazoa</taxon>
        <taxon>Ecdysozoa</taxon>
        <taxon>Nematoda</taxon>
        <taxon>Chromadorea</taxon>
        <taxon>Rhabditida</taxon>
        <taxon>Tylenchina</taxon>
        <taxon>Tylenchomorpha</taxon>
        <taxon>Tylenchoidea</taxon>
        <taxon>Heteroderidae</taxon>
        <taxon>Heteroderinae</taxon>
        <taxon>Globodera</taxon>
    </lineage>
</organism>
<evidence type="ECO:0000259" key="1">
    <source>
        <dbReference type="Pfam" id="PF10291"/>
    </source>
</evidence>
<dbReference type="Pfam" id="PF10291">
    <property type="entry name" value="muHD"/>
    <property type="match status" value="1"/>
</dbReference>
<feature type="domain" description="Muniscin C-terminal" evidence="1">
    <location>
        <begin position="15"/>
        <end position="154"/>
    </location>
</feature>
<proteinExistence type="predicted"/>
<reference evidence="2" key="2">
    <citation type="submission" date="2014-05" db="EMBL/GenBank/DDBJ databases">
        <title>The genome and life-stage specific transcriptomes of Globodera pallida elucidate key aspects of plant parasitism by a cyst nematode.</title>
        <authorList>
            <person name="Cotton J.A."/>
            <person name="Lilley C.J."/>
            <person name="Jones L.M."/>
            <person name="Kikuchi T."/>
            <person name="Reid A.J."/>
            <person name="Thorpe P."/>
            <person name="Tsai I.J."/>
            <person name="Beasley H."/>
            <person name="Blok V."/>
            <person name="Cock P.J.A."/>
            <person name="Van den Akker S.E."/>
            <person name="Holroyd N."/>
            <person name="Hunt M."/>
            <person name="Mantelin S."/>
            <person name="Naghra H."/>
            <person name="Pain A."/>
            <person name="Palomares-Rius J.E."/>
            <person name="Zarowiecki M."/>
            <person name="Berriman M."/>
            <person name="Jones J.T."/>
            <person name="Urwin P.E."/>
        </authorList>
    </citation>
    <scope>NUCLEOTIDE SEQUENCE [LARGE SCALE GENOMIC DNA]</scope>
    <source>
        <strain evidence="2">Lindley</strain>
    </source>
</reference>
<name>A0A183CCB7_GLOPA</name>